<dbReference type="Gene3D" id="3.40.309.10">
    <property type="entry name" value="Aldehyde Dehydrogenase, Chain A, domain 2"/>
    <property type="match status" value="1"/>
</dbReference>
<dbReference type="Pfam" id="PF00171">
    <property type="entry name" value="Aldedh"/>
    <property type="match status" value="1"/>
</dbReference>
<dbReference type="InterPro" id="IPR016163">
    <property type="entry name" value="Ald_DH_C"/>
</dbReference>
<comment type="similarity">
    <text evidence="1">Belongs to the aldehyde dehydrogenase family.</text>
</comment>
<name>A0ABW8M3S1_9ACTN</name>
<evidence type="ECO:0000256" key="1">
    <source>
        <dbReference type="ARBA" id="ARBA00009986"/>
    </source>
</evidence>
<keyword evidence="7" id="KW-1185">Reference proteome</keyword>
<keyword evidence="2" id="KW-0560">Oxidoreductase</keyword>
<dbReference type="InterPro" id="IPR015590">
    <property type="entry name" value="Aldehyde_DH_dom"/>
</dbReference>
<feature type="domain" description="Aldehyde dehydrogenase" evidence="5">
    <location>
        <begin position="188"/>
        <end position="411"/>
    </location>
</feature>
<reference evidence="6 7" key="1">
    <citation type="submission" date="2024-11" db="EMBL/GenBank/DDBJ databases">
        <title>The Natural Products Discovery Center: Release of the First 8490 Sequenced Strains for Exploring Actinobacteria Biosynthetic Diversity.</title>
        <authorList>
            <person name="Kalkreuter E."/>
            <person name="Kautsar S.A."/>
            <person name="Yang D."/>
            <person name="Bader C.D."/>
            <person name="Teijaro C.N."/>
            <person name="Fluegel L."/>
            <person name="Davis C.M."/>
            <person name="Simpson J.R."/>
            <person name="Lauterbach L."/>
            <person name="Steele A.D."/>
            <person name="Gui C."/>
            <person name="Meng S."/>
            <person name="Li G."/>
            <person name="Viehrig K."/>
            <person name="Ye F."/>
            <person name="Su P."/>
            <person name="Kiefer A.F."/>
            <person name="Nichols A."/>
            <person name="Cepeda A.J."/>
            <person name="Yan W."/>
            <person name="Fan B."/>
            <person name="Jiang Y."/>
            <person name="Adhikari A."/>
            <person name="Zheng C.-J."/>
            <person name="Schuster L."/>
            <person name="Cowan T.M."/>
            <person name="Smanski M.J."/>
            <person name="Chevrette M.G."/>
            <person name="De Carvalho L.P.S."/>
            <person name="Shen B."/>
        </authorList>
    </citation>
    <scope>NUCLEOTIDE SEQUENCE [LARGE SCALE GENOMIC DNA]</scope>
    <source>
        <strain evidence="6 7">NPDC020863</strain>
    </source>
</reference>
<sequence length="481" mass="51045">MSLPATAPALAAQSARPPRDAVPSRTLYALDALGERGTYRARRRRTVTDATGQELAELSLVPPLFIHRTMVALRRAEPPEADERAALLHSAARLFATGEVAGLSPAAYEEAASRAGGIPVSIVRWATATTAERLRRAYESVQYARPAGTVNSWQDPLTRTGRGTWTRRGEVLAVHAAGNHPGTHSIWPEALALGYRVAVRPSRREPFTPHRLVSALRAAGFGDDQVALLPTEHQHADALRRGADLSLVYGGAGVVEQYAGDPAVRVQGPGRSKILITADTDWRAHLDTLVDSVSGHGGTGCVNTTAVFVEGDAGELAAALAERLAVLPSLPPCDDRAVLPVQPAATARAVAAHLLRTAAGTRAWLGGEGVADELGDGSAVLRPAVHQLPRADAPQAAVELPFPCVWVAPWRRADGVAPLRDSLVLAAITRDEELVGRLVAEPSISNVFVGGGHPTHLKEHGLPHDGYLSDFLMRSKSVIRN</sequence>
<keyword evidence="3" id="KW-0520">NAD</keyword>
<dbReference type="InterPro" id="IPR016162">
    <property type="entry name" value="Ald_DH_N"/>
</dbReference>
<dbReference type="InterPro" id="IPR016161">
    <property type="entry name" value="Ald_DH/histidinol_DH"/>
</dbReference>
<comment type="caution">
    <text evidence="6">The sequence shown here is derived from an EMBL/GenBank/DDBJ whole genome shotgun (WGS) entry which is preliminary data.</text>
</comment>
<dbReference type="Proteomes" id="UP001620295">
    <property type="component" value="Unassembled WGS sequence"/>
</dbReference>
<evidence type="ECO:0000259" key="5">
    <source>
        <dbReference type="Pfam" id="PF00171"/>
    </source>
</evidence>
<proteinExistence type="inferred from homology"/>
<dbReference type="EMBL" id="JBJDQH010000027">
    <property type="protein sequence ID" value="MFK4272488.1"/>
    <property type="molecule type" value="Genomic_DNA"/>
</dbReference>
<dbReference type="PANTHER" id="PTHR43720:SF2">
    <property type="entry name" value="2-AMINOMUCONIC SEMIALDEHYDE DEHYDROGENASE"/>
    <property type="match status" value="1"/>
</dbReference>
<protein>
    <submittedName>
        <fullName evidence="6">Aldehyde dehydrogenase family protein</fullName>
    </submittedName>
</protein>
<dbReference type="PANTHER" id="PTHR43720">
    <property type="entry name" value="2-AMINOMUCONIC SEMIALDEHYDE DEHYDROGENASE"/>
    <property type="match status" value="1"/>
</dbReference>
<dbReference type="SUPFAM" id="SSF53720">
    <property type="entry name" value="ALDH-like"/>
    <property type="match status" value="1"/>
</dbReference>
<dbReference type="Gene3D" id="3.40.605.10">
    <property type="entry name" value="Aldehyde Dehydrogenase, Chain A, domain 1"/>
    <property type="match status" value="1"/>
</dbReference>
<gene>
    <name evidence="6" type="ORF">ACI2L5_47560</name>
</gene>
<organism evidence="6 7">
    <name type="scientific">Streptomyces milbemycinicus</name>
    <dbReference type="NCBI Taxonomy" id="476552"/>
    <lineage>
        <taxon>Bacteria</taxon>
        <taxon>Bacillati</taxon>
        <taxon>Actinomycetota</taxon>
        <taxon>Actinomycetes</taxon>
        <taxon>Kitasatosporales</taxon>
        <taxon>Streptomycetaceae</taxon>
        <taxon>Streptomyces</taxon>
    </lineage>
</organism>
<evidence type="ECO:0000313" key="6">
    <source>
        <dbReference type="EMBL" id="MFK4272488.1"/>
    </source>
</evidence>
<accession>A0ABW8M3S1</accession>
<evidence type="ECO:0000313" key="7">
    <source>
        <dbReference type="Proteomes" id="UP001620295"/>
    </source>
</evidence>
<feature type="compositionally biased region" description="Low complexity" evidence="4">
    <location>
        <begin position="1"/>
        <end position="16"/>
    </location>
</feature>
<dbReference type="RefSeq" id="WP_404748792.1">
    <property type="nucleotide sequence ID" value="NZ_JBJDQH010000027.1"/>
</dbReference>
<evidence type="ECO:0000256" key="2">
    <source>
        <dbReference type="ARBA" id="ARBA00023002"/>
    </source>
</evidence>
<evidence type="ECO:0000256" key="3">
    <source>
        <dbReference type="ARBA" id="ARBA00023027"/>
    </source>
</evidence>
<feature type="region of interest" description="Disordered" evidence="4">
    <location>
        <begin position="1"/>
        <end position="22"/>
    </location>
</feature>
<evidence type="ECO:0000256" key="4">
    <source>
        <dbReference type="SAM" id="MobiDB-lite"/>
    </source>
</evidence>